<dbReference type="NCBIfam" id="TIGR00756">
    <property type="entry name" value="PPR"/>
    <property type="match status" value="3"/>
</dbReference>
<dbReference type="PROSITE" id="PS51375">
    <property type="entry name" value="PPR"/>
    <property type="match status" value="3"/>
</dbReference>
<feature type="domain" description="DUF642" evidence="3">
    <location>
        <begin position="621"/>
        <end position="784"/>
    </location>
</feature>
<feature type="repeat" description="PPR" evidence="2">
    <location>
        <begin position="244"/>
        <end position="278"/>
    </location>
</feature>
<dbReference type="Pfam" id="PF04862">
    <property type="entry name" value="DUF642"/>
    <property type="match status" value="2"/>
</dbReference>
<dbReference type="Gene3D" id="1.25.40.10">
    <property type="entry name" value="Tetratricopeptide repeat domain"/>
    <property type="match status" value="3"/>
</dbReference>
<name>A0ABQ8IL26_9ROSI</name>
<dbReference type="Pfam" id="PF01535">
    <property type="entry name" value="PPR"/>
    <property type="match status" value="1"/>
</dbReference>
<organism evidence="4 5">
    <name type="scientific">Xanthoceras sorbifolium</name>
    <dbReference type="NCBI Taxonomy" id="99658"/>
    <lineage>
        <taxon>Eukaryota</taxon>
        <taxon>Viridiplantae</taxon>
        <taxon>Streptophyta</taxon>
        <taxon>Embryophyta</taxon>
        <taxon>Tracheophyta</taxon>
        <taxon>Spermatophyta</taxon>
        <taxon>Magnoliopsida</taxon>
        <taxon>eudicotyledons</taxon>
        <taxon>Gunneridae</taxon>
        <taxon>Pentapetalae</taxon>
        <taxon>rosids</taxon>
        <taxon>malvids</taxon>
        <taxon>Sapindales</taxon>
        <taxon>Sapindaceae</taxon>
        <taxon>Xanthoceroideae</taxon>
        <taxon>Xanthoceras</taxon>
    </lineage>
</organism>
<dbReference type="InterPro" id="IPR046848">
    <property type="entry name" value="E_motif"/>
</dbReference>
<dbReference type="PANTHER" id="PTHR47926:SF393">
    <property type="entry name" value="REPEAT-CONTAINING PROTEIN, PUTATIVE-RELATED"/>
    <property type="match status" value="1"/>
</dbReference>
<protein>
    <recommendedName>
        <fullName evidence="3">DUF642 domain-containing protein</fullName>
    </recommendedName>
</protein>
<evidence type="ECO:0000313" key="5">
    <source>
        <dbReference type="Proteomes" id="UP000827721"/>
    </source>
</evidence>
<evidence type="ECO:0000256" key="2">
    <source>
        <dbReference type="PROSITE-ProRule" id="PRU00708"/>
    </source>
</evidence>
<feature type="domain" description="DUF642" evidence="3">
    <location>
        <begin position="447"/>
        <end position="610"/>
    </location>
</feature>
<dbReference type="InterPro" id="IPR006946">
    <property type="entry name" value="DGR2-like_dom"/>
</dbReference>
<proteinExistence type="predicted"/>
<dbReference type="PANTHER" id="PTHR47926">
    <property type="entry name" value="PENTATRICOPEPTIDE REPEAT-CONTAINING PROTEIN"/>
    <property type="match status" value="1"/>
</dbReference>
<dbReference type="InterPro" id="IPR046960">
    <property type="entry name" value="PPR_At4g14850-like_plant"/>
</dbReference>
<evidence type="ECO:0000313" key="4">
    <source>
        <dbReference type="EMBL" id="KAH7577195.1"/>
    </source>
</evidence>
<evidence type="ECO:0000256" key="1">
    <source>
        <dbReference type="ARBA" id="ARBA00022737"/>
    </source>
</evidence>
<evidence type="ECO:0000259" key="3">
    <source>
        <dbReference type="Pfam" id="PF04862"/>
    </source>
</evidence>
<comment type="caution">
    <text evidence="4">The sequence shown here is derived from an EMBL/GenBank/DDBJ whole genome shotgun (WGS) entry which is preliminary data.</text>
</comment>
<dbReference type="Proteomes" id="UP000827721">
    <property type="component" value="Unassembled WGS sequence"/>
</dbReference>
<dbReference type="EMBL" id="JAFEMO010000001">
    <property type="protein sequence ID" value="KAH7577195.1"/>
    <property type="molecule type" value="Genomic_DNA"/>
</dbReference>
<keyword evidence="1" id="KW-0677">Repeat</keyword>
<dbReference type="Gene3D" id="2.60.120.260">
    <property type="entry name" value="Galactose-binding domain-like"/>
    <property type="match status" value="1"/>
</dbReference>
<accession>A0ABQ8IL26</accession>
<gene>
    <name evidence="4" type="ORF">JRO89_XS01G0219100</name>
</gene>
<feature type="repeat" description="PPR" evidence="2">
    <location>
        <begin position="143"/>
        <end position="177"/>
    </location>
</feature>
<keyword evidence="5" id="KW-1185">Reference proteome</keyword>
<dbReference type="Pfam" id="PF20431">
    <property type="entry name" value="E_motif"/>
    <property type="match status" value="1"/>
</dbReference>
<sequence>MILSSRIHDHFAASRLLSFSALSSSGDLPYAAKLFNSIQNPNHFMWNTLIRAEASNQNPEKAIFLYIQMRQTGFAPNEHTFPFVLKACSCIRSLTCCKQVHTHVLKNGLDLDLHVVNGLVRAYSVSNVLNDAHKVFDQLADKNLNLWTTMITGYAQNLCANEALMLFDQMVLEGFEPNSVTLASVLSACAQSGGLELGERLHIFIEKRRLGIGVILGTAMVHMYAKNGAILRAKNLFDSMPERNIATWNAMICGSASHGHAEEAVNLFRKLEKEHMVPNDITFVGVLSACCHAGLIDVGREIFGSMKPVYGVEPKIEHYGCMVDLLGRGGKIEEAEGLIKGMVWKADVVMLGALLAACKNHGNIEVAERLVKQMIVLEPNNHGVYVVLSNLYAEAGRWEDVMRLRKVMKVGNLKKTPGWSLVDGLFQKPFLLTVLINVVIFFSSSADLLQNPDFESPPSNLAANYTTPFLLLAENNTIPGWTFEGTVQYVTANQTITLPDNGHAIQLGQDGKINQTFIASGDGMNYILTFTLAPGGQTCSSNVDVAVSAPDSHTVFTLKQHYGKETWESYGQYLGRWDRDEPINLVLESQSTESDANSTCWPVIDKLLLKTVGAIVQGNDNLLLNGGFEVGPEFLSNSNLGILLDSAPSTVQSALQQWSVIGTVKYIDSNHFFVPKGNAAIEIVSGVSAGIQTATSLNEGSTYNLEFMLGDANDACEGKFNVGVQAGSIVQNFTLQSLGTGSAVKQSMTFKAGSGSTTISFLSYSTNQTKDGVFCGPVIDEVVLRASYGLKFQPKLTILIYVLVLVAIL</sequence>
<dbReference type="InterPro" id="IPR002885">
    <property type="entry name" value="PPR_rpt"/>
</dbReference>
<dbReference type="InterPro" id="IPR011990">
    <property type="entry name" value="TPR-like_helical_dom_sf"/>
</dbReference>
<feature type="repeat" description="PPR" evidence="2">
    <location>
        <begin position="42"/>
        <end position="76"/>
    </location>
</feature>
<reference evidence="4 5" key="1">
    <citation type="submission" date="2021-02" db="EMBL/GenBank/DDBJ databases">
        <title>Plant Genome Project.</title>
        <authorList>
            <person name="Zhang R.-G."/>
        </authorList>
    </citation>
    <scope>NUCLEOTIDE SEQUENCE [LARGE SCALE GENOMIC DNA]</scope>
    <source>
        <tissue evidence="4">Leaves</tissue>
    </source>
</reference>
<dbReference type="Pfam" id="PF13041">
    <property type="entry name" value="PPR_2"/>
    <property type="match status" value="3"/>
</dbReference>